<dbReference type="InterPro" id="IPR021796">
    <property type="entry name" value="Tll0287-like_dom"/>
</dbReference>
<organism evidence="2 3">
    <name type="scientific">Leptospira brenneri</name>
    <dbReference type="NCBI Taxonomy" id="2023182"/>
    <lineage>
        <taxon>Bacteria</taxon>
        <taxon>Pseudomonadati</taxon>
        <taxon>Spirochaetota</taxon>
        <taxon>Spirochaetia</taxon>
        <taxon>Leptospirales</taxon>
        <taxon>Leptospiraceae</taxon>
        <taxon>Leptospira</taxon>
    </lineage>
</organism>
<evidence type="ECO:0000259" key="1">
    <source>
        <dbReference type="Pfam" id="PF11845"/>
    </source>
</evidence>
<keyword evidence="3" id="KW-1185">Reference proteome</keyword>
<proteinExistence type="predicted"/>
<dbReference type="EMBL" id="RQFP01000014">
    <property type="protein sequence ID" value="TGK91485.1"/>
    <property type="molecule type" value="Genomic_DNA"/>
</dbReference>
<name>A0A5F1Z3D7_9LEPT</name>
<gene>
    <name evidence="2" type="ORF">EHQ30_14805</name>
</gene>
<protein>
    <submittedName>
        <fullName evidence="2">DUF3365 domain-containing protein</fullName>
    </submittedName>
</protein>
<accession>A0A5F1Z3D7</accession>
<dbReference type="Proteomes" id="UP000297891">
    <property type="component" value="Unassembled WGS sequence"/>
</dbReference>
<feature type="domain" description="Tll0287-like" evidence="1">
    <location>
        <begin position="41"/>
        <end position="187"/>
    </location>
</feature>
<evidence type="ECO:0000313" key="3">
    <source>
        <dbReference type="Proteomes" id="UP000297891"/>
    </source>
</evidence>
<dbReference type="Pfam" id="PF11845">
    <property type="entry name" value="Tll0287-like"/>
    <property type="match status" value="1"/>
</dbReference>
<evidence type="ECO:0000313" key="2">
    <source>
        <dbReference type="EMBL" id="TGK91485.1"/>
    </source>
</evidence>
<sequence length="188" mass="21295">MIRLLFSVLKLVFGLLVLIPLWHCQKEKSNYEEIAISITNEAKSNLVKKLTAAMAEGGTKQAIPFCKLNAVGFTNQLGQKHKVELRRITSKPRNISNSLSPEEEKIFLEIEKLKTNEGVFPHQTRTSDDSVTFYIPIPVMGFCLQCHGNSNEIQKETKQILNQEYPNDKAIGYKVGELRGLFSVKFPK</sequence>
<reference evidence="2" key="1">
    <citation type="journal article" date="2019" name="PLoS Negl. Trop. Dis.">
        <title>Revisiting the worldwide diversity of Leptospira species in the environment.</title>
        <authorList>
            <person name="Vincent A.T."/>
            <person name="Schiettekatte O."/>
            <person name="Bourhy P."/>
            <person name="Veyrier F.J."/>
            <person name="Picardeau M."/>
        </authorList>
    </citation>
    <scope>NUCLEOTIDE SEQUENCE [LARGE SCALE GENOMIC DNA]</scope>
    <source>
        <strain evidence="2">201800277</strain>
    </source>
</reference>
<dbReference type="OrthoDB" id="9797588at2"/>
<dbReference type="AlphaFoldDB" id="A0A5F1Z3D7"/>
<comment type="caution">
    <text evidence="2">The sequence shown here is derived from an EMBL/GenBank/DDBJ whole genome shotgun (WGS) entry which is preliminary data.</text>
</comment>
<dbReference type="RefSeq" id="WP_135677131.1">
    <property type="nucleotide sequence ID" value="NZ_RQFP01000014.1"/>
</dbReference>